<protein>
    <submittedName>
        <fullName evidence="1">Uncharacterized protein</fullName>
    </submittedName>
</protein>
<evidence type="ECO:0000313" key="1">
    <source>
        <dbReference type="EMBL" id="KZX10330.1"/>
    </source>
</evidence>
<dbReference type="InterPro" id="IPR036390">
    <property type="entry name" value="WH_DNA-bd_sf"/>
</dbReference>
<dbReference type="PATRIC" id="fig|49547.3.peg.1935"/>
<dbReference type="Gene3D" id="1.10.10.10">
    <property type="entry name" value="Winged helix-like DNA-binding domain superfamily/Winged helix DNA-binding domain"/>
    <property type="match status" value="1"/>
</dbReference>
<dbReference type="AlphaFoldDB" id="A0A162FI62"/>
<comment type="caution">
    <text evidence="1">The sequence shown here is derived from an EMBL/GenBank/DDBJ whole genome shotgun (WGS) entry which is preliminary data.</text>
</comment>
<gene>
    <name evidence="1" type="ORF">MBCUR_18320</name>
</gene>
<reference evidence="1 2" key="1">
    <citation type="submission" date="2016-04" db="EMBL/GenBank/DDBJ databases">
        <title>Genome sequence of Methanobrevibacter curvatus DSM 11111.</title>
        <authorList>
            <person name="Poehlein A."/>
            <person name="Seedorf H."/>
            <person name="Daniel R."/>
        </authorList>
    </citation>
    <scope>NUCLEOTIDE SEQUENCE [LARGE SCALE GENOMIC DNA]</scope>
    <source>
        <strain evidence="1 2">DSM 11111</strain>
    </source>
</reference>
<organism evidence="1 2">
    <name type="scientific">Methanobrevibacter curvatus</name>
    <dbReference type="NCBI Taxonomy" id="49547"/>
    <lineage>
        <taxon>Archaea</taxon>
        <taxon>Methanobacteriati</taxon>
        <taxon>Methanobacteriota</taxon>
        <taxon>Methanomada group</taxon>
        <taxon>Methanobacteria</taxon>
        <taxon>Methanobacteriales</taxon>
        <taxon>Methanobacteriaceae</taxon>
        <taxon>Methanobrevibacter</taxon>
    </lineage>
</organism>
<proteinExistence type="predicted"/>
<sequence>MIKIKLTRTIKGNDLTNEFNEKYESMENLKEILTEGKGDMKLESDLEDWEYFLEHPEEKYTQEMIIHDEKPSFSQTDLEILNLVKNENPSSISELSVMMGKDIGNVAKNVNKLKEKGLIGLEEGKIHNTKTPVFNYDKIEIAI</sequence>
<keyword evidence="2" id="KW-1185">Reference proteome</keyword>
<evidence type="ECO:0000313" key="2">
    <source>
        <dbReference type="Proteomes" id="UP000077245"/>
    </source>
</evidence>
<dbReference type="InterPro" id="IPR036388">
    <property type="entry name" value="WH-like_DNA-bd_sf"/>
</dbReference>
<dbReference type="SUPFAM" id="SSF46785">
    <property type="entry name" value="Winged helix' DNA-binding domain"/>
    <property type="match status" value="1"/>
</dbReference>
<dbReference type="RefSeq" id="WP_067092598.1">
    <property type="nucleotide sequence ID" value="NZ_LWMV01000217.1"/>
</dbReference>
<name>A0A162FI62_9EURY</name>
<accession>A0A162FI62</accession>
<dbReference type="STRING" id="49547.MBCUR_18320"/>
<dbReference type="Proteomes" id="UP000077245">
    <property type="component" value="Unassembled WGS sequence"/>
</dbReference>
<dbReference type="OrthoDB" id="325082at2157"/>
<dbReference type="Pfam" id="PF25212">
    <property type="entry name" value="HVO_A0114"/>
    <property type="match status" value="1"/>
</dbReference>
<dbReference type="EMBL" id="LWMV01000217">
    <property type="protein sequence ID" value="KZX10330.1"/>
    <property type="molecule type" value="Genomic_DNA"/>
</dbReference>